<dbReference type="InterPro" id="IPR003646">
    <property type="entry name" value="SH3-like_bac-type"/>
</dbReference>
<dbReference type="SMART" id="SM00287">
    <property type="entry name" value="SH3b"/>
    <property type="match status" value="1"/>
</dbReference>
<gene>
    <name evidence="4" type="ORF">HPC62_17965</name>
</gene>
<dbReference type="Gene3D" id="2.30.30.40">
    <property type="entry name" value="SH3 Domains"/>
    <property type="match status" value="1"/>
</dbReference>
<evidence type="ECO:0000256" key="1">
    <source>
        <dbReference type="SAM" id="MobiDB-lite"/>
    </source>
</evidence>
<evidence type="ECO:0000256" key="2">
    <source>
        <dbReference type="SAM" id="Phobius"/>
    </source>
</evidence>
<dbReference type="RefSeq" id="WP_172357857.1">
    <property type="nucleotide sequence ID" value="NZ_CP053661.1"/>
</dbReference>
<keyword evidence="2" id="KW-0472">Membrane</keyword>
<accession>A0A6M8B8T8</accession>
<dbReference type="PROSITE" id="PS51781">
    <property type="entry name" value="SH3B"/>
    <property type="match status" value="1"/>
</dbReference>
<evidence type="ECO:0000313" key="5">
    <source>
        <dbReference type="Proteomes" id="UP000505210"/>
    </source>
</evidence>
<evidence type="ECO:0000313" key="4">
    <source>
        <dbReference type="EMBL" id="QKD83829.1"/>
    </source>
</evidence>
<dbReference type="KEGG" id="theu:HPC62_17965"/>
<feature type="compositionally biased region" description="Low complexity" evidence="1">
    <location>
        <begin position="47"/>
        <end position="61"/>
    </location>
</feature>
<keyword evidence="2" id="KW-1133">Transmembrane helix</keyword>
<dbReference type="Pfam" id="PF08239">
    <property type="entry name" value="SH3_3"/>
    <property type="match status" value="1"/>
</dbReference>
<feature type="region of interest" description="Disordered" evidence="1">
    <location>
        <begin position="47"/>
        <end position="67"/>
    </location>
</feature>
<reference evidence="4 5" key="1">
    <citation type="submission" date="2020-05" db="EMBL/GenBank/DDBJ databases">
        <title>Complete genome sequence of of a novel Thermoleptolyngbya strain isolated from hot springs of Ganzi, Sichuan China.</title>
        <authorList>
            <person name="Tang J."/>
            <person name="Daroch M."/>
            <person name="Li L."/>
            <person name="Waleron K."/>
            <person name="Waleron M."/>
            <person name="Waleron M."/>
        </authorList>
    </citation>
    <scope>NUCLEOTIDE SEQUENCE [LARGE SCALE GENOMIC DNA]</scope>
    <source>
        <strain evidence="4 5">PKUAC-SCTA183</strain>
    </source>
</reference>
<feature type="transmembrane region" description="Helical" evidence="2">
    <location>
        <begin position="6"/>
        <end position="32"/>
    </location>
</feature>
<sequence>MGLQRLAQGVIGVSLAIAILFFAGVSAARYLINRLTELPPRPVFPNDTAPPGGAVPVADGTVPPPDTTPVQAAASGEVYTARVLPAVGIVLRDGPSLDSAQIGGIDYNQEITVLETSADGGWLRVRLNDGSEGWVKAGNTERIQ</sequence>
<proteinExistence type="predicted"/>
<evidence type="ECO:0000259" key="3">
    <source>
        <dbReference type="PROSITE" id="PS51781"/>
    </source>
</evidence>
<organism evidence="4 5">
    <name type="scientific">Thermoleptolyngbya sichuanensis A183</name>
    <dbReference type="NCBI Taxonomy" id="2737172"/>
    <lineage>
        <taxon>Bacteria</taxon>
        <taxon>Bacillati</taxon>
        <taxon>Cyanobacteriota</taxon>
        <taxon>Cyanophyceae</taxon>
        <taxon>Oculatellales</taxon>
        <taxon>Oculatellaceae</taxon>
        <taxon>Thermoleptolyngbya</taxon>
        <taxon>Thermoleptolyngbya sichuanensis</taxon>
    </lineage>
</organism>
<feature type="domain" description="SH3b" evidence="3">
    <location>
        <begin position="76"/>
        <end position="144"/>
    </location>
</feature>
<protein>
    <submittedName>
        <fullName evidence="4">SH3 domain-containing protein</fullName>
    </submittedName>
</protein>
<name>A0A6M8B8T8_9CYAN</name>
<dbReference type="Proteomes" id="UP000505210">
    <property type="component" value="Chromosome"/>
</dbReference>
<keyword evidence="5" id="KW-1185">Reference proteome</keyword>
<dbReference type="AlphaFoldDB" id="A0A6M8B8T8"/>
<dbReference type="EMBL" id="CP053661">
    <property type="protein sequence ID" value="QKD83829.1"/>
    <property type="molecule type" value="Genomic_DNA"/>
</dbReference>
<keyword evidence="2" id="KW-0812">Transmembrane</keyword>